<sequence length="269" mass="30960">MRLGYVLLLFAAIYLISVLEPQTATSTDDLLLQRAESAAQAIAPAWLSNRMQHGRVVSTDGTVFMDEDELNNRITAQPRDAARPVLWFDNLRRTTTMSAMGVDKRHHFANSYLLGYEPFKTDNSWMPLYILASRKIYQYDHEQYFLDDIWQNSAQAYYQLRGDCEDHAIVLADWLIASGIDARVVVGRYRGEGHAWVVAYSGGQAFLLEATDKRRYRNWNHYPLASLSRDYEPDYMFNRSTFWRNTAAGQSAGYSANHWQEASFFASHN</sequence>
<proteinExistence type="predicted"/>
<evidence type="ECO:0000313" key="4">
    <source>
        <dbReference type="EMBL" id="VHO03731.1"/>
    </source>
</evidence>
<dbReference type="InterPro" id="IPR002931">
    <property type="entry name" value="Transglutaminase-like"/>
</dbReference>
<comment type="subcellular location">
    <subcellularLocation>
        <location evidence="1">Cytoplasm</location>
        <location evidence="1">Cytoskeleton</location>
    </subcellularLocation>
</comment>
<keyword evidence="2" id="KW-0206">Cytoskeleton</keyword>
<dbReference type="Gene3D" id="3.10.620.30">
    <property type="match status" value="1"/>
</dbReference>
<feature type="domain" description="Transglutaminase-like" evidence="3">
    <location>
        <begin position="156"/>
        <end position="212"/>
    </location>
</feature>
<keyword evidence="2" id="KW-0963">Cytoplasm</keyword>
<name>A0A486XQL6_9GAMM</name>
<dbReference type="GO" id="GO:0005856">
    <property type="term" value="C:cytoskeleton"/>
    <property type="evidence" value="ECO:0007669"/>
    <property type="project" value="UniProtKB-SubCell"/>
</dbReference>
<dbReference type="SUPFAM" id="SSF54001">
    <property type="entry name" value="Cysteine proteinases"/>
    <property type="match status" value="1"/>
</dbReference>
<dbReference type="InterPro" id="IPR038765">
    <property type="entry name" value="Papain-like_cys_pep_sf"/>
</dbReference>
<gene>
    <name evidence="4" type="ORF">BAL341_1565</name>
</gene>
<reference evidence="4" key="1">
    <citation type="submission" date="2019-04" db="EMBL/GenBank/DDBJ databases">
        <authorList>
            <person name="Brambilla D."/>
        </authorList>
    </citation>
    <scope>NUCLEOTIDE SEQUENCE</scope>
    <source>
        <strain evidence="4">BAL1</strain>
    </source>
</reference>
<dbReference type="InterPro" id="IPR056290">
    <property type="entry name" value="CEPT76/DRC7_peptidase-like_dom"/>
</dbReference>
<dbReference type="Pfam" id="PF24656">
    <property type="entry name" value="CEPT76_peptidase"/>
    <property type="match status" value="1"/>
</dbReference>
<dbReference type="AlphaFoldDB" id="A0A486XQL6"/>
<evidence type="ECO:0000259" key="3">
    <source>
        <dbReference type="SMART" id="SM00460"/>
    </source>
</evidence>
<dbReference type="EMBL" id="CAAJGR010000086">
    <property type="protein sequence ID" value="VHO03731.1"/>
    <property type="molecule type" value="Genomic_DNA"/>
</dbReference>
<evidence type="ECO:0000256" key="2">
    <source>
        <dbReference type="ARBA" id="ARBA00023212"/>
    </source>
</evidence>
<evidence type="ECO:0000256" key="1">
    <source>
        <dbReference type="ARBA" id="ARBA00004245"/>
    </source>
</evidence>
<accession>A0A486XQL6</accession>
<organism evidence="4">
    <name type="scientific">Rheinheimera sp. BAL341</name>
    <dbReference type="NCBI Taxonomy" id="1708203"/>
    <lineage>
        <taxon>Bacteria</taxon>
        <taxon>Pseudomonadati</taxon>
        <taxon>Pseudomonadota</taxon>
        <taxon>Gammaproteobacteria</taxon>
        <taxon>Chromatiales</taxon>
        <taxon>Chromatiaceae</taxon>
        <taxon>Rheinheimera</taxon>
    </lineage>
</organism>
<dbReference type="SMART" id="SM00460">
    <property type="entry name" value="TGc"/>
    <property type="match status" value="1"/>
</dbReference>
<protein>
    <recommendedName>
        <fullName evidence="3">Transglutaminase-like domain-containing protein</fullName>
    </recommendedName>
</protein>